<organism evidence="1 2">
    <name type="scientific">Blautia wexlerae</name>
    <dbReference type="NCBI Taxonomy" id="418240"/>
    <lineage>
        <taxon>Bacteria</taxon>
        <taxon>Bacillati</taxon>
        <taxon>Bacillota</taxon>
        <taxon>Clostridia</taxon>
        <taxon>Lachnospirales</taxon>
        <taxon>Lachnospiraceae</taxon>
        <taxon>Blautia</taxon>
    </lineage>
</organism>
<dbReference type="OrthoDB" id="1654374at2"/>
<accession>A0A174UPB3</accession>
<evidence type="ECO:0000313" key="1">
    <source>
        <dbReference type="EMBL" id="CUQ22701.1"/>
    </source>
</evidence>
<evidence type="ECO:0000313" key="2">
    <source>
        <dbReference type="Proteomes" id="UP000095712"/>
    </source>
</evidence>
<dbReference type="EMBL" id="CZAW01000125">
    <property type="protein sequence ID" value="CUQ22701.1"/>
    <property type="molecule type" value="Genomic_DNA"/>
</dbReference>
<protein>
    <recommendedName>
        <fullName evidence="3">Sporulation initiation factor Spo0A C-terminal domain-containing protein</fullName>
    </recommendedName>
</protein>
<sequence>MIRYTKRDSKKILKQVARLRGISVSEIREELEIAIEEARNNPAPDTETEFYRLFGNKTPTPEEFLCIATNNFRP</sequence>
<dbReference type="Proteomes" id="UP000095712">
    <property type="component" value="Unassembled WGS sequence"/>
</dbReference>
<name>A0A174UPB3_9FIRM</name>
<evidence type="ECO:0008006" key="3">
    <source>
        <dbReference type="Google" id="ProtNLM"/>
    </source>
</evidence>
<dbReference type="AlphaFoldDB" id="A0A174UPB3"/>
<proteinExistence type="predicted"/>
<dbReference type="RefSeq" id="WP_002347233.1">
    <property type="nucleotide sequence ID" value="NZ_CZAW01000125.1"/>
</dbReference>
<reference evidence="1 2" key="1">
    <citation type="submission" date="2015-09" db="EMBL/GenBank/DDBJ databases">
        <authorList>
            <consortium name="Pathogen Informatics"/>
        </authorList>
    </citation>
    <scope>NUCLEOTIDE SEQUENCE [LARGE SCALE GENOMIC DNA]</scope>
    <source>
        <strain evidence="1 2">2789STDY5834911</strain>
    </source>
</reference>
<gene>
    <name evidence="1" type="ORF">ERS852523_04452</name>
</gene>